<dbReference type="Pfam" id="PF00208">
    <property type="entry name" value="ELFV_dehydrog"/>
    <property type="match status" value="1"/>
</dbReference>
<dbReference type="PANTHER" id="PTHR11606:SF13">
    <property type="entry name" value="GLUTAMATE DEHYDROGENASE 1, MITOCHONDRIAL"/>
    <property type="match status" value="1"/>
</dbReference>
<dbReference type="InterPro" id="IPR033524">
    <property type="entry name" value="Glu/Leu/Phe/Val_DH_AS"/>
</dbReference>
<dbReference type="Gene3D" id="3.40.50.10860">
    <property type="entry name" value="Leucine Dehydrogenase, chain A, domain 1"/>
    <property type="match status" value="1"/>
</dbReference>
<dbReference type="EMBL" id="JADEWB010000010">
    <property type="protein sequence ID" value="MBE9235102.1"/>
    <property type="molecule type" value="Genomic_DNA"/>
</dbReference>
<evidence type="ECO:0000256" key="4">
    <source>
        <dbReference type="RuleBase" id="RU004417"/>
    </source>
</evidence>
<keyword evidence="2 3" id="KW-0560">Oxidoreductase</keyword>
<dbReference type="PANTHER" id="PTHR11606">
    <property type="entry name" value="GLUTAMATE DEHYDROGENASE"/>
    <property type="match status" value="1"/>
</dbReference>
<dbReference type="SMART" id="SM00839">
    <property type="entry name" value="ELFV_dehydrog"/>
    <property type="match status" value="1"/>
</dbReference>
<dbReference type="PIRSF" id="PIRSF000185">
    <property type="entry name" value="Glu_DH"/>
    <property type="match status" value="1"/>
</dbReference>
<dbReference type="RefSeq" id="WP_193941784.1">
    <property type="nucleotide sequence ID" value="NZ_JADEWB010000010.1"/>
</dbReference>
<gene>
    <name evidence="6" type="ORF">IQ227_03355</name>
</gene>
<dbReference type="Proteomes" id="UP000606776">
    <property type="component" value="Unassembled WGS sequence"/>
</dbReference>
<dbReference type="SUPFAM" id="SSF51735">
    <property type="entry name" value="NAD(P)-binding Rossmann-fold domains"/>
    <property type="match status" value="1"/>
</dbReference>
<evidence type="ECO:0000313" key="7">
    <source>
        <dbReference type="Proteomes" id="UP000606776"/>
    </source>
</evidence>
<dbReference type="InterPro" id="IPR006095">
    <property type="entry name" value="Glu/Leu/Phe/Val/Trp_DH"/>
</dbReference>
<dbReference type="PROSITE" id="PS00074">
    <property type="entry name" value="GLFV_DEHYDROGENASE"/>
    <property type="match status" value="1"/>
</dbReference>
<proteinExistence type="inferred from homology"/>
<dbReference type="InterPro" id="IPR046346">
    <property type="entry name" value="Aminoacid_DH-like_N_sf"/>
</dbReference>
<evidence type="ECO:0000256" key="1">
    <source>
        <dbReference type="ARBA" id="ARBA00006382"/>
    </source>
</evidence>
<evidence type="ECO:0000256" key="3">
    <source>
        <dbReference type="PIRNR" id="PIRNR000185"/>
    </source>
</evidence>
<organism evidence="6 7">
    <name type="scientific">Sphaerospermopsis aphanizomenoides LEGE 00250</name>
    <dbReference type="NCBI Taxonomy" id="2777972"/>
    <lineage>
        <taxon>Bacteria</taxon>
        <taxon>Bacillati</taxon>
        <taxon>Cyanobacteriota</taxon>
        <taxon>Cyanophyceae</taxon>
        <taxon>Nostocales</taxon>
        <taxon>Aphanizomenonaceae</taxon>
        <taxon>Sphaerospermopsis</taxon>
        <taxon>Sphaerospermopsis aphanizomenoides</taxon>
    </lineage>
</organism>
<dbReference type="InterPro" id="IPR033922">
    <property type="entry name" value="NAD_bind_Glu_DH"/>
</dbReference>
<dbReference type="InterPro" id="IPR006096">
    <property type="entry name" value="Glu/Leu/Phe/Val/Trp_DH_C"/>
</dbReference>
<protein>
    <recommendedName>
        <fullName evidence="3">Glutamate dehydrogenase</fullName>
    </recommendedName>
</protein>
<feature type="domain" description="Glutamate/phenylalanine/leucine/valine/L-tryptophan dehydrogenase C-terminal" evidence="5">
    <location>
        <begin position="195"/>
        <end position="426"/>
    </location>
</feature>
<dbReference type="Gene3D" id="3.40.50.720">
    <property type="entry name" value="NAD(P)-binding Rossmann-like Domain"/>
    <property type="match status" value="1"/>
</dbReference>
<dbReference type="InterPro" id="IPR006097">
    <property type="entry name" value="Glu/Leu/Phe/Val/Trp_DH_dimer"/>
</dbReference>
<dbReference type="InterPro" id="IPR014362">
    <property type="entry name" value="Glu_DH"/>
</dbReference>
<evidence type="ECO:0000259" key="5">
    <source>
        <dbReference type="SMART" id="SM00839"/>
    </source>
</evidence>
<dbReference type="PRINTS" id="PR00082">
    <property type="entry name" value="GLFDHDRGNASE"/>
</dbReference>
<keyword evidence="7" id="KW-1185">Reference proteome</keyword>
<evidence type="ECO:0000313" key="6">
    <source>
        <dbReference type="EMBL" id="MBE9235102.1"/>
    </source>
</evidence>
<evidence type="ECO:0000256" key="2">
    <source>
        <dbReference type="ARBA" id="ARBA00023002"/>
    </source>
</evidence>
<dbReference type="InterPro" id="IPR036291">
    <property type="entry name" value="NAD(P)-bd_dom_sf"/>
</dbReference>
<comment type="caution">
    <text evidence="6">The sequence shown here is derived from an EMBL/GenBank/DDBJ whole genome shotgun (WGS) entry which is preliminary data.</text>
</comment>
<comment type="similarity">
    <text evidence="1 3 4">Belongs to the Glu/Leu/Phe/Val dehydrogenases family.</text>
</comment>
<reference evidence="6 7" key="1">
    <citation type="submission" date="2020-10" db="EMBL/GenBank/DDBJ databases">
        <authorList>
            <person name="Castelo-Branco R."/>
            <person name="Eusebio N."/>
            <person name="Adriana R."/>
            <person name="Vieira A."/>
            <person name="Brugerolle De Fraissinette N."/>
            <person name="Rezende De Castro R."/>
            <person name="Schneider M.P."/>
            <person name="Vasconcelos V."/>
            <person name="Leao P.N."/>
        </authorList>
    </citation>
    <scope>NUCLEOTIDE SEQUENCE [LARGE SCALE GENOMIC DNA]</scope>
    <source>
        <strain evidence="6 7">LEGE 00250</strain>
    </source>
</reference>
<sequence length="429" mass="46155">MVTTSRPLWENHSPAHICPFDQACSYLEWAGKELKLDPGLLEILSHPRKVVTVSIPVKMDNGEVRVLAGHRVQHSDILGPYKGGIRYHPAVTLREVSALAMLMTWKCALLGIPYGGAKGGIPIDPKQYSVAELERISRRYISELIKDIGPSVDIPAPDMGTSAREMAWMMDTYSVNVGHAVPGVVTGKPLSVGGSLGREMATGRGVMIIVREALADQGKSLADVKIAIQGFGNVGGAAAELLYQAGAKIIAVSSGAGGVYAETGLDIPALKAYAAQNRRSVVGFPQATPISNADLLILPCDVLIPAALENQITEENVHQIQAQMIAEAANGPVTLEANRVLEASGVTVLPDILANAGGVVVSYLEWVQGLSYLFWDEERVNREMEHLMVNAYRHVMQQAQTRRINLRLAAYTLGVGRVAQALTDRGLYP</sequence>
<accession>A0ABR9V9E1</accession>
<dbReference type="SUPFAM" id="SSF53223">
    <property type="entry name" value="Aminoacid dehydrogenase-like, N-terminal domain"/>
    <property type="match status" value="1"/>
</dbReference>
<name>A0ABR9V9E1_9CYAN</name>
<dbReference type="CDD" id="cd01076">
    <property type="entry name" value="NAD_bind_1_Glu_DH"/>
    <property type="match status" value="1"/>
</dbReference>
<dbReference type="Pfam" id="PF02812">
    <property type="entry name" value="ELFV_dehydrog_N"/>
    <property type="match status" value="1"/>
</dbReference>